<keyword evidence="6" id="KW-1185">Reference proteome</keyword>
<dbReference type="Gene3D" id="3.40.190.10">
    <property type="entry name" value="Periplasmic binding protein-like II"/>
    <property type="match status" value="1"/>
</dbReference>
<evidence type="ECO:0000313" key="5">
    <source>
        <dbReference type="EMBL" id="WWT31849.1"/>
    </source>
</evidence>
<evidence type="ECO:0000256" key="2">
    <source>
        <dbReference type="ARBA" id="ARBA00008520"/>
    </source>
</evidence>
<dbReference type="PANTHER" id="PTHR43649">
    <property type="entry name" value="ARABINOSE-BINDING PROTEIN-RELATED"/>
    <property type="match status" value="1"/>
</dbReference>
<dbReference type="SUPFAM" id="SSF53850">
    <property type="entry name" value="Periplasmic binding protein-like II"/>
    <property type="match status" value="1"/>
</dbReference>
<reference evidence="5 6" key="1">
    <citation type="submission" date="2024-02" db="EMBL/GenBank/DDBJ databases">
        <title>Complete genome sequence of Pelagibacterium nitratireducens ZH15.</title>
        <authorList>
            <person name="Zhao L.H."/>
        </authorList>
    </citation>
    <scope>NUCLEOTIDE SEQUENCE [LARGE SCALE GENOMIC DNA]</scope>
    <source>
        <strain evidence="5 6">ZH15</strain>
    </source>
</reference>
<comment type="similarity">
    <text evidence="2">Belongs to the bacterial solute-binding protein 1 family.</text>
</comment>
<comment type="subcellular location">
    <subcellularLocation>
        <location evidence="1">Periplasm</location>
    </subcellularLocation>
</comment>
<feature type="chain" id="PRO_5045545702" evidence="4">
    <location>
        <begin position="28"/>
        <end position="413"/>
    </location>
</feature>
<evidence type="ECO:0000256" key="3">
    <source>
        <dbReference type="ARBA" id="ARBA00022764"/>
    </source>
</evidence>
<proteinExistence type="inferred from homology"/>
<organism evidence="5 6">
    <name type="scientific">Pelagibacterium nitratireducens</name>
    <dbReference type="NCBI Taxonomy" id="1046114"/>
    <lineage>
        <taxon>Bacteria</taxon>
        <taxon>Pseudomonadati</taxon>
        <taxon>Pseudomonadota</taxon>
        <taxon>Alphaproteobacteria</taxon>
        <taxon>Hyphomicrobiales</taxon>
        <taxon>Devosiaceae</taxon>
        <taxon>Pelagibacterium</taxon>
    </lineage>
</organism>
<keyword evidence="3" id="KW-0574">Periplasm</keyword>
<name>A0ABZ2HW39_9HYPH</name>
<dbReference type="Proteomes" id="UP001369958">
    <property type="component" value="Chromosome"/>
</dbReference>
<accession>A0ABZ2HW39</accession>
<evidence type="ECO:0000256" key="4">
    <source>
        <dbReference type="SAM" id="SignalP"/>
    </source>
</evidence>
<dbReference type="PANTHER" id="PTHR43649:SF12">
    <property type="entry name" value="DIACETYLCHITOBIOSE BINDING PROTEIN DASA"/>
    <property type="match status" value="1"/>
</dbReference>
<protein>
    <submittedName>
        <fullName evidence="5">Extracellular solute-binding protein</fullName>
    </submittedName>
</protein>
<dbReference type="RefSeq" id="WP_338607310.1">
    <property type="nucleotide sequence ID" value="NZ_CP146275.1"/>
</dbReference>
<sequence length="413" mass="43558">MKTLKQLVPAALGATALFTLMSTAAFADCGIESGSVRILSNDFEALRIIAAAAEECASDTVTITKNQTTEHKNIQVPALSIDPAEYTVAVIANNSLVPLLNDGLVRPLDDLVAQYGQDLAPNQLIRVDGQIMAIAFMGNSLHTYYRQDILEEAGIEPPTSYEEMIEAAETLRSQGIMENPLGAANMAGWYLGNEFVDMYLGYGGEFFEPGSAEPAVNNEQGIAALDMMKALTEYMTSEYMTLNSNELKALYDGGQIAMMNQWGSMAGGILGGPDEEVTSNTVLAAAPTVGGNDIPAVALWWDGFAIAKNISDEDAAASFQAMLYGASPEVAAANPTAATWLAAGVEPGETAVGVMATANAGARAYPMAPYMELMHTALGAELAQFMQGEEGAEQALADVEAAYRSAAQEAGFL</sequence>
<dbReference type="InterPro" id="IPR006059">
    <property type="entry name" value="SBP"/>
</dbReference>
<evidence type="ECO:0000256" key="1">
    <source>
        <dbReference type="ARBA" id="ARBA00004418"/>
    </source>
</evidence>
<feature type="signal peptide" evidence="4">
    <location>
        <begin position="1"/>
        <end position="27"/>
    </location>
</feature>
<dbReference type="EMBL" id="CP146275">
    <property type="protein sequence ID" value="WWT31849.1"/>
    <property type="molecule type" value="Genomic_DNA"/>
</dbReference>
<keyword evidence="4" id="KW-0732">Signal</keyword>
<dbReference type="Pfam" id="PF01547">
    <property type="entry name" value="SBP_bac_1"/>
    <property type="match status" value="1"/>
</dbReference>
<evidence type="ECO:0000313" key="6">
    <source>
        <dbReference type="Proteomes" id="UP001369958"/>
    </source>
</evidence>
<dbReference type="InterPro" id="IPR050490">
    <property type="entry name" value="Bact_solute-bd_prot1"/>
</dbReference>
<gene>
    <name evidence="5" type="ORF">V6617_12615</name>
</gene>